<proteinExistence type="predicted"/>
<sequence length="270" mass="30012">MAVDTNAPLSRPTHNLFPVGEVHVAVETQTEEVDAIYVATRHRTWAKCIRDDVLGGKGERFTADGDVYMLAPLSEHSEISQPAKIDPRPFLAKEQKLARENTAPDWRPEATGKQQVYDCLDPDFYHAVRVRYPMPCDLTAITFMVLSNFVTKNYVGWKQQQERAADQCATGGTALKAASVDTGDSEKFARITVLCRGFRRSRTSLSPRVAYGFAVSGTSSDEDVFDDMEALLRAVQQVDKQVWDEALLKSGCMMAALRIEAWWLGSGSSI</sequence>
<gene>
    <name evidence="1" type="ORF">CYMTET_27603</name>
</gene>
<dbReference type="AlphaFoldDB" id="A0AAE0FPM4"/>
<name>A0AAE0FPM4_9CHLO</name>
<reference evidence="1 2" key="1">
    <citation type="journal article" date="2015" name="Genome Biol. Evol.">
        <title>Comparative Genomics of a Bacterivorous Green Alga Reveals Evolutionary Causalities and Consequences of Phago-Mixotrophic Mode of Nutrition.</title>
        <authorList>
            <person name="Burns J.A."/>
            <person name="Paasch A."/>
            <person name="Narechania A."/>
            <person name="Kim E."/>
        </authorList>
    </citation>
    <scope>NUCLEOTIDE SEQUENCE [LARGE SCALE GENOMIC DNA]</scope>
    <source>
        <strain evidence="1 2">PLY_AMNH</strain>
    </source>
</reference>
<evidence type="ECO:0000313" key="2">
    <source>
        <dbReference type="Proteomes" id="UP001190700"/>
    </source>
</evidence>
<evidence type="ECO:0000313" key="1">
    <source>
        <dbReference type="EMBL" id="KAK3263604.1"/>
    </source>
</evidence>
<comment type="caution">
    <text evidence="1">The sequence shown here is derived from an EMBL/GenBank/DDBJ whole genome shotgun (WGS) entry which is preliminary data.</text>
</comment>
<keyword evidence="2" id="KW-1185">Reference proteome</keyword>
<organism evidence="1 2">
    <name type="scientific">Cymbomonas tetramitiformis</name>
    <dbReference type="NCBI Taxonomy" id="36881"/>
    <lineage>
        <taxon>Eukaryota</taxon>
        <taxon>Viridiplantae</taxon>
        <taxon>Chlorophyta</taxon>
        <taxon>Pyramimonadophyceae</taxon>
        <taxon>Pyramimonadales</taxon>
        <taxon>Pyramimonadaceae</taxon>
        <taxon>Cymbomonas</taxon>
    </lineage>
</organism>
<dbReference type="EMBL" id="LGRX02015224">
    <property type="protein sequence ID" value="KAK3263604.1"/>
    <property type="molecule type" value="Genomic_DNA"/>
</dbReference>
<accession>A0AAE0FPM4</accession>
<protein>
    <submittedName>
        <fullName evidence="1">Uncharacterized protein</fullName>
    </submittedName>
</protein>
<dbReference type="Proteomes" id="UP001190700">
    <property type="component" value="Unassembled WGS sequence"/>
</dbReference>